<evidence type="ECO:0000256" key="1">
    <source>
        <dbReference type="SAM" id="MobiDB-lite"/>
    </source>
</evidence>
<evidence type="ECO:0008006" key="4">
    <source>
        <dbReference type="Google" id="ProtNLM"/>
    </source>
</evidence>
<name>A0ABQ9UUI2_SAGOE</name>
<accession>A0ABQ9UUI2</accession>
<feature type="compositionally biased region" description="Low complexity" evidence="1">
    <location>
        <begin position="1"/>
        <end position="10"/>
    </location>
</feature>
<keyword evidence="3" id="KW-1185">Reference proteome</keyword>
<comment type="caution">
    <text evidence="2">The sequence shown here is derived from an EMBL/GenBank/DDBJ whole genome shotgun (WGS) entry which is preliminary data.</text>
</comment>
<feature type="compositionally biased region" description="Pro residues" evidence="1">
    <location>
        <begin position="11"/>
        <end position="29"/>
    </location>
</feature>
<gene>
    <name evidence="2" type="ORF">P7K49_022121</name>
</gene>
<proteinExistence type="predicted"/>
<protein>
    <recommendedName>
        <fullName evidence="4">Dopamine receptor D4</fullName>
    </recommendedName>
</protein>
<evidence type="ECO:0000313" key="2">
    <source>
        <dbReference type="EMBL" id="KAK2100773.1"/>
    </source>
</evidence>
<feature type="region of interest" description="Disordered" evidence="1">
    <location>
        <begin position="1"/>
        <end position="59"/>
    </location>
</feature>
<dbReference type="Proteomes" id="UP001266305">
    <property type="component" value="Unassembled WGS sequence"/>
</dbReference>
<reference evidence="2 3" key="1">
    <citation type="submission" date="2023-05" db="EMBL/GenBank/DDBJ databases">
        <title>B98-5 Cell Line De Novo Hybrid Assembly: An Optical Mapping Approach.</title>
        <authorList>
            <person name="Kananen K."/>
            <person name="Auerbach J.A."/>
            <person name="Kautto E."/>
            <person name="Blachly J.S."/>
        </authorList>
    </citation>
    <scope>NUCLEOTIDE SEQUENCE [LARGE SCALE GENOMIC DNA]</scope>
    <source>
        <strain evidence="2">B95-8</strain>
        <tissue evidence="2">Cell line</tissue>
    </source>
</reference>
<evidence type="ECO:0000313" key="3">
    <source>
        <dbReference type="Proteomes" id="UP001266305"/>
    </source>
</evidence>
<feature type="non-terminal residue" evidence="2">
    <location>
        <position position="1"/>
    </location>
</feature>
<sequence>AGALRGSGRPPLLPRPAPPRPAETPPPAGSGPAERLCPLPRNHHDPCSNRAPALAPTFG</sequence>
<dbReference type="EMBL" id="JASSZA010000010">
    <property type="protein sequence ID" value="KAK2100773.1"/>
    <property type="molecule type" value="Genomic_DNA"/>
</dbReference>
<organism evidence="2 3">
    <name type="scientific">Saguinus oedipus</name>
    <name type="common">Cotton-top tamarin</name>
    <name type="synonym">Oedipomidas oedipus</name>
    <dbReference type="NCBI Taxonomy" id="9490"/>
    <lineage>
        <taxon>Eukaryota</taxon>
        <taxon>Metazoa</taxon>
        <taxon>Chordata</taxon>
        <taxon>Craniata</taxon>
        <taxon>Vertebrata</taxon>
        <taxon>Euteleostomi</taxon>
        <taxon>Mammalia</taxon>
        <taxon>Eutheria</taxon>
        <taxon>Euarchontoglires</taxon>
        <taxon>Primates</taxon>
        <taxon>Haplorrhini</taxon>
        <taxon>Platyrrhini</taxon>
        <taxon>Cebidae</taxon>
        <taxon>Callitrichinae</taxon>
        <taxon>Saguinus</taxon>
    </lineage>
</organism>